<feature type="compositionally biased region" description="Basic and acidic residues" evidence="1">
    <location>
        <begin position="103"/>
        <end position="112"/>
    </location>
</feature>
<dbReference type="EMBL" id="KK852506">
    <property type="protein sequence ID" value="KDR22473.1"/>
    <property type="molecule type" value="Genomic_DNA"/>
</dbReference>
<proteinExistence type="predicted"/>
<accession>A0A067RHE8</accession>
<keyword evidence="3" id="KW-1185">Reference proteome</keyword>
<gene>
    <name evidence="2" type="ORF">L798_02271</name>
</gene>
<feature type="region of interest" description="Disordered" evidence="1">
    <location>
        <begin position="45"/>
        <end position="122"/>
    </location>
</feature>
<feature type="compositionally biased region" description="Polar residues" evidence="1">
    <location>
        <begin position="162"/>
        <end position="175"/>
    </location>
</feature>
<feature type="region of interest" description="Disordered" evidence="1">
    <location>
        <begin position="1"/>
        <end position="26"/>
    </location>
</feature>
<feature type="compositionally biased region" description="Polar residues" evidence="1">
    <location>
        <begin position="59"/>
        <end position="74"/>
    </location>
</feature>
<dbReference type="AlphaFoldDB" id="A0A067RHE8"/>
<evidence type="ECO:0000256" key="1">
    <source>
        <dbReference type="SAM" id="MobiDB-lite"/>
    </source>
</evidence>
<evidence type="ECO:0000313" key="2">
    <source>
        <dbReference type="EMBL" id="KDR22473.1"/>
    </source>
</evidence>
<dbReference type="InParanoid" id="A0A067RHE8"/>
<organism evidence="2 3">
    <name type="scientific">Zootermopsis nevadensis</name>
    <name type="common">Dampwood termite</name>
    <dbReference type="NCBI Taxonomy" id="136037"/>
    <lineage>
        <taxon>Eukaryota</taxon>
        <taxon>Metazoa</taxon>
        <taxon>Ecdysozoa</taxon>
        <taxon>Arthropoda</taxon>
        <taxon>Hexapoda</taxon>
        <taxon>Insecta</taxon>
        <taxon>Pterygota</taxon>
        <taxon>Neoptera</taxon>
        <taxon>Polyneoptera</taxon>
        <taxon>Dictyoptera</taxon>
        <taxon>Blattodea</taxon>
        <taxon>Blattoidea</taxon>
        <taxon>Termitoidae</taxon>
        <taxon>Termopsidae</taxon>
        <taxon>Zootermopsis</taxon>
    </lineage>
</organism>
<evidence type="ECO:0000313" key="3">
    <source>
        <dbReference type="Proteomes" id="UP000027135"/>
    </source>
</evidence>
<protein>
    <submittedName>
        <fullName evidence="2">Uncharacterized protein</fullName>
    </submittedName>
</protein>
<feature type="region of interest" description="Disordered" evidence="1">
    <location>
        <begin position="149"/>
        <end position="175"/>
    </location>
</feature>
<name>A0A067RHE8_ZOONE</name>
<sequence>MATLEDTHRREFGRTNLPTGSEDNESKWKFFQQMNFLQDTYASRRLASNIPRPQKGDSSDFTITANQPDLQTSDTENESLEGDSHTEQAVDESTPSVITHKHATPEKPFESPKKRHRVKKDPIHDLVELEKVKVARLKGISAHKERIIEEDEDSHIYVPYHNTKNYSPASNYSRS</sequence>
<reference evidence="2 3" key="1">
    <citation type="journal article" date="2014" name="Nat. Commun.">
        <title>Molecular traces of alternative social organization in a termite genome.</title>
        <authorList>
            <person name="Terrapon N."/>
            <person name="Li C."/>
            <person name="Robertson H.M."/>
            <person name="Ji L."/>
            <person name="Meng X."/>
            <person name="Booth W."/>
            <person name="Chen Z."/>
            <person name="Childers C.P."/>
            <person name="Glastad K.M."/>
            <person name="Gokhale K."/>
            <person name="Gowin J."/>
            <person name="Gronenberg W."/>
            <person name="Hermansen R.A."/>
            <person name="Hu H."/>
            <person name="Hunt B.G."/>
            <person name="Huylmans A.K."/>
            <person name="Khalil S.M."/>
            <person name="Mitchell R.D."/>
            <person name="Munoz-Torres M.C."/>
            <person name="Mustard J.A."/>
            <person name="Pan H."/>
            <person name="Reese J.T."/>
            <person name="Scharf M.E."/>
            <person name="Sun F."/>
            <person name="Vogel H."/>
            <person name="Xiao J."/>
            <person name="Yang W."/>
            <person name="Yang Z."/>
            <person name="Yang Z."/>
            <person name="Zhou J."/>
            <person name="Zhu J."/>
            <person name="Brent C.S."/>
            <person name="Elsik C.G."/>
            <person name="Goodisman M.A."/>
            <person name="Liberles D.A."/>
            <person name="Roe R.M."/>
            <person name="Vargo E.L."/>
            <person name="Vilcinskas A."/>
            <person name="Wang J."/>
            <person name="Bornberg-Bauer E."/>
            <person name="Korb J."/>
            <person name="Zhang G."/>
            <person name="Liebig J."/>
        </authorList>
    </citation>
    <scope>NUCLEOTIDE SEQUENCE [LARGE SCALE GENOMIC DNA]</scope>
    <source>
        <tissue evidence="2">Whole organism</tissue>
    </source>
</reference>
<feature type="compositionally biased region" description="Basic and acidic residues" evidence="1">
    <location>
        <begin position="1"/>
        <end position="13"/>
    </location>
</feature>
<dbReference type="Proteomes" id="UP000027135">
    <property type="component" value="Unassembled WGS sequence"/>
</dbReference>